<accession>A0ABQ6ITH4</accession>
<comment type="function">
    <text evidence="2">Antitoxin component of a type II toxin-antitoxin (TA) system.</text>
</comment>
<dbReference type="InterPro" id="IPR051405">
    <property type="entry name" value="phD/YefM_antitoxin"/>
</dbReference>
<dbReference type="SUPFAM" id="SSF143120">
    <property type="entry name" value="YefM-like"/>
    <property type="match status" value="1"/>
</dbReference>
<name>A0ABQ6ITH4_9MICO</name>
<protein>
    <recommendedName>
        <fullName evidence="2">Antitoxin</fullName>
    </recommendedName>
</protein>
<dbReference type="Pfam" id="PF02604">
    <property type="entry name" value="PhdYeFM_antitox"/>
    <property type="match status" value="1"/>
</dbReference>
<sequence length="91" mass="9839">MTTISLAAARAQLSKLVDEAVSTHQRIDITRNGSRAAVLLAAEDFDALIETIDVLSDAELVADIDEGLPAPMSETVPVDELTRRRVRPRGL</sequence>
<evidence type="ECO:0000256" key="2">
    <source>
        <dbReference type="RuleBase" id="RU362080"/>
    </source>
</evidence>
<dbReference type="Proteomes" id="UP001157126">
    <property type="component" value="Unassembled WGS sequence"/>
</dbReference>
<evidence type="ECO:0000256" key="1">
    <source>
        <dbReference type="ARBA" id="ARBA00009981"/>
    </source>
</evidence>
<reference evidence="4" key="1">
    <citation type="journal article" date="2019" name="Int. J. Syst. Evol. Microbiol.">
        <title>The Global Catalogue of Microorganisms (GCM) 10K type strain sequencing project: providing services to taxonomists for standard genome sequencing and annotation.</title>
        <authorList>
            <consortium name="The Broad Institute Genomics Platform"/>
            <consortium name="The Broad Institute Genome Sequencing Center for Infectious Disease"/>
            <person name="Wu L."/>
            <person name="Ma J."/>
        </authorList>
    </citation>
    <scope>NUCLEOTIDE SEQUENCE [LARGE SCALE GENOMIC DNA]</scope>
    <source>
        <strain evidence="4">NBRC 113072</strain>
    </source>
</reference>
<dbReference type="EMBL" id="BSUO01000001">
    <property type="protein sequence ID" value="GMA41215.1"/>
    <property type="molecule type" value="Genomic_DNA"/>
</dbReference>
<comment type="similarity">
    <text evidence="1 2">Belongs to the phD/YefM antitoxin family.</text>
</comment>
<dbReference type="InterPro" id="IPR036165">
    <property type="entry name" value="YefM-like_sf"/>
</dbReference>
<dbReference type="PANTHER" id="PTHR33713">
    <property type="entry name" value="ANTITOXIN YAFN-RELATED"/>
    <property type="match status" value="1"/>
</dbReference>
<dbReference type="InterPro" id="IPR006442">
    <property type="entry name" value="Antitoxin_Phd/YefM"/>
</dbReference>
<organism evidence="3 4">
    <name type="scientific">Mobilicoccus caccae</name>
    <dbReference type="NCBI Taxonomy" id="1859295"/>
    <lineage>
        <taxon>Bacteria</taxon>
        <taxon>Bacillati</taxon>
        <taxon>Actinomycetota</taxon>
        <taxon>Actinomycetes</taxon>
        <taxon>Micrococcales</taxon>
        <taxon>Dermatophilaceae</taxon>
        <taxon>Mobilicoccus</taxon>
    </lineage>
</organism>
<evidence type="ECO:0000313" key="3">
    <source>
        <dbReference type="EMBL" id="GMA41215.1"/>
    </source>
</evidence>
<gene>
    <name evidence="3" type="ORF">GCM10025883_32600</name>
</gene>
<proteinExistence type="inferred from homology"/>
<evidence type="ECO:0000313" key="4">
    <source>
        <dbReference type="Proteomes" id="UP001157126"/>
    </source>
</evidence>
<keyword evidence="4" id="KW-1185">Reference proteome</keyword>
<dbReference type="NCBIfam" id="TIGR01552">
    <property type="entry name" value="phd_fam"/>
    <property type="match status" value="1"/>
</dbReference>
<comment type="caution">
    <text evidence="3">The sequence shown here is derived from an EMBL/GenBank/DDBJ whole genome shotgun (WGS) entry which is preliminary data.</text>
</comment>
<dbReference type="Gene3D" id="3.40.1620.10">
    <property type="entry name" value="YefM-like domain"/>
    <property type="match status" value="1"/>
</dbReference>
<dbReference type="PANTHER" id="PTHR33713:SF10">
    <property type="entry name" value="ANTITOXIN YAFN"/>
    <property type="match status" value="1"/>
</dbReference>